<keyword evidence="1" id="KW-0479">Metal-binding</keyword>
<dbReference type="PROSITE" id="PS50157">
    <property type="entry name" value="ZINC_FINGER_C2H2_2"/>
    <property type="match status" value="2"/>
</dbReference>
<dbReference type="SUPFAM" id="SSF57667">
    <property type="entry name" value="beta-beta-alpha zinc fingers"/>
    <property type="match status" value="1"/>
</dbReference>
<dbReference type="Pfam" id="PF24883">
    <property type="entry name" value="NPHP3_N"/>
    <property type="match status" value="1"/>
</dbReference>
<dbReference type="SUPFAM" id="SSF52540">
    <property type="entry name" value="P-loop containing nucleoside triphosphate hydrolases"/>
    <property type="match status" value="1"/>
</dbReference>
<dbReference type="SMART" id="SM00355">
    <property type="entry name" value="ZnF_C2H2"/>
    <property type="match status" value="3"/>
</dbReference>
<evidence type="ECO:0000256" key="2">
    <source>
        <dbReference type="ARBA" id="ARBA00022737"/>
    </source>
</evidence>
<dbReference type="Gene3D" id="3.40.50.300">
    <property type="entry name" value="P-loop containing nucleotide triphosphate hydrolases"/>
    <property type="match status" value="1"/>
</dbReference>
<evidence type="ECO:0000256" key="4">
    <source>
        <dbReference type="ARBA" id="ARBA00022833"/>
    </source>
</evidence>
<dbReference type="InterPro" id="IPR056884">
    <property type="entry name" value="NPHP3-like_N"/>
</dbReference>
<reference evidence="7" key="1">
    <citation type="submission" date="2022-10" db="EMBL/GenBank/DDBJ databases">
        <title>Tapping the CABI collections for fungal endophytes: first genome assemblies for Collariella, Neodidymelliopsis, Ascochyta clinopodiicola, Didymella pomorum, Didymosphaeria variabile, Neocosmospora piperis and Neocucurbitaria cava.</title>
        <authorList>
            <person name="Hill R."/>
        </authorList>
    </citation>
    <scope>NUCLEOTIDE SEQUENCE</scope>
    <source>
        <strain evidence="7">IMI 366586</strain>
    </source>
</reference>
<dbReference type="InterPro" id="IPR013087">
    <property type="entry name" value="Znf_C2H2_type"/>
</dbReference>
<dbReference type="EMBL" id="JAPEUR010000263">
    <property type="protein sequence ID" value="KAJ4313266.1"/>
    <property type="molecule type" value="Genomic_DNA"/>
</dbReference>
<evidence type="ECO:0000256" key="5">
    <source>
        <dbReference type="PROSITE-ProRule" id="PRU00042"/>
    </source>
</evidence>
<sequence>MTDFEDTLVDLEFPEAKQVMAYVWGPLRYLLKRIHLTEKAFDNILGTYELLGVSLIRVSEYTNFFLKVPAAQEYLVNIYKDVLHFHSLAYKLFFTFGGKLWQKLHKPIWKDLKTTFNYIAESLKLHASKIHEHGKSFRDPDSRRERVDSGIDLSQPVDSNQVLRDMSHYYVALSKLRSDFEEREEKRKREMKNNAIAWIASSTKIEKLQKDFRDMRICKTAGRWLFRRYRGVSEWLTEEGGNEGSLSQSAIWLHGNRGFGKTILTSLVVDELEEYRKKETPLIPPNSKTYYFYCQEEDDEHRTYLEILKGILFQMVKQDDYIVPLCHEKMAQGGCTSLSDADTAKSLIETIVQYNPRQYILIDGLDECEPAEIRQTAEFFTKLVEMCDNANEHGQLRLMLMSRDVPEIKKYMTDEDAIIPLRPTDNAEDIRAFVQKKLPGFDRSENNAGLNLSGEDKKSIENLICRRSEDSFLYAHLAIESLSQHITKGDLLREVRDEILPEELGKMHVTTASKNAEEKLTFIGWLVCAKRPLKWHEMQAILSFEAQEATVDFDNLMLRDNVRRYLGSLVHVLDGDHIRLIHTTARKYIVSNRHIDERKVQCQLTSLCLRYLSLPSFTKNYDSVQRREHAKLGWFSFQDYACSKWYAHIDTFIRECGGLFETGVSWGDEQSDFKTALQLFIDTHGAELKTENHSNSQTSQLGGFKDQKVHENLTTLWEHIYTHQKGKDEERNKVGIPQINTSLLDNRAALEEHKPDDQVLGERCIKDFYGSNLFKCRRTLCRYFYIGYDTEAARKSHENRHDRPFPCPVSCNSAPIGFSTNKDKDRHVRIYHPELSEGPTVFEALSRRQTTGPARFTCHICGKNFTRKINLSGHERSHYGDRPYGCSFCDKAFARMNDCRRHEKIHKKDK</sequence>
<dbReference type="Proteomes" id="UP001140502">
    <property type="component" value="Unassembled WGS sequence"/>
</dbReference>
<feature type="domain" description="C2H2-type" evidence="6">
    <location>
        <begin position="856"/>
        <end position="883"/>
    </location>
</feature>
<feature type="domain" description="C2H2-type" evidence="6">
    <location>
        <begin position="884"/>
        <end position="910"/>
    </location>
</feature>
<dbReference type="Pfam" id="PF22939">
    <property type="entry name" value="WHD_GPIID"/>
    <property type="match status" value="1"/>
</dbReference>
<organism evidence="7 8">
    <name type="scientific">Fusarium piperis</name>
    <dbReference type="NCBI Taxonomy" id="1435070"/>
    <lineage>
        <taxon>Eukaryota</taxon>
        <taxon>Fungi</taxon>
        <taxon>Dikarya</taxon>
        <taxon>Ascomycota</taxon>
        <taxon>Pezizomycotina</taxon>
        <taxon>Sordariomycetes</taxon>
        <taxon>Hypocreomycetidae</taxon>
        <taxon>Hypocreales</taxon>
        <taxon>Nectriaceae</taxon>
        <taxon>Fusarium</taxon>
        <taxon>Fusarium solani species complex</taxon>
    </lineage>
</organism>
<proteinExistence type="predicted"/>
<dbReference type="OrthoDB" id="21416at2759"/>
<protein>
    <recommendedName>
        <fullName evidence="6">C2H2-type domain-containing protein</fullName>
    </recommendedName>
</protein>
<dbReference type="InterPro" id="IPR036236">
    <property type="entry name" value="Znf_C2H2_sf"/>
</dbReference>
<dbReference type="AlphaFoldDB" id="A0A9W8W634"/>
<dbReference type="InterPro" id="IPR054471">
    <property type="entry name" value="GPIID_WHD"/>
</dbReference>
<evidence type="ECO:0000313" key="8">
    <source>
        <dbReference type="Proteomes" id="UP001140502"/>
    </source>
</evidence>
<accession>A0A9W8W634</accession>
<dbReference type="GO" id="GO:0008270">
    <property type="term" value="F:zinc ion binding"/>
    <property type="evidence" value="ECO:0007669"/>
    <property type="project" value="UniProtKB-KW"/>
</dbReference>
<dbReference type="PROSITE" id="PS00028">
    <property type="entry name" value="ZINC_FINGER_C2H2_1"/>
    <property type="match status" value="2"/>
</dbReference>
<evidence type="ECO:0000256" key="1">
    <source>
        <dbReference type="ARBA" id="ARBA00022723"/>
    </source>
</evidence>
<evidence type="ECO:0000313" key="7">
    <source>
        <dbReference type="EMBL" id="KAJ4313266.1"/>
    </source>
</evidence>
<dbReference type="InterPro" id="IPR027417">
    <property type="entry name" value="P-loop_NTPase"/>
</dbReference>
<dbReference type="PANTHER" id="PTHR10039">
    <property type="entry name" value="AMELOGENIN"/>
    <property type="match status" value="1"/>
</dbReference>
<keyword evidence="8" id="KW-1185">Reference proteome</keyword>
<dbReference type="PANTHER" id="PTHR10039:SF14">
    <property type="entry name" value="NACHT DOMAIN-CONTAINING PROTEIN"/>
    <property type="match status" value="1"/>
</dbReference>
<evidence type="ECO:0000259" key="6">
    <source>
        <dbReference type="PROSITE" id="PS50157"/>
    </source>
</evidence>
<dbReference type="FunFam" id="3.30.160.60:FF:000100">
    <property type="entry name" value="Zinc finger 45-like"/>
    <property type="match status" value="1"/>
</dbReference>
<evidence type="ECO:0000256" key="3">
    <source>
        <dbReference type="ARBA" id="ARBA00022771"/>
    </source>
</evidence>
<gene>
    <name evidence="7" type="ORF">N0V84_009494</name>
</gene>
<keyword evidence="3 5" id="KW-0863">Zinc-finger</keyword>
<keyword evidence="2" id="KW-0677">Repeat</keyword>
<keyword evidence="4" id="KW-0862">Zinc</keyword>
<dbReference type="Gene3D" id="3.30.160.60">
    <property type="entry name" value="Classic Zinc Finger"/>
    <property type="match status" value="2"/>
</dbReference>
<name>A0A9W8W634_9HYPO</name>
<comment type="caution">
    <text evidence="7">The sequence shown here is derived from an EMBL/GenBank/DDBJ whole genome shotgun (WGS) entry which is preliminary data.</text>
</comment>